<dbReference type="Gene3D" id="3.40.190.10">
    <property type="entry name" value="Periplasmic binding protein-like II"/>
    <property type="match status" value="2"/>
</dbReference>
<dbReference type="PANTHER" id="PTHR30346:SF29">
    <property type="entry name" value="LYSR SUBSTRATE-BINDING"/>
    <property type="match status" value="1"/>
</dbReference>
<proteinExistence type="inferred from homology"/>
<keyword evidence="7" id="KW-1185">Reference proteome</keyword>
<dbReference type="GO" id="GO:0032993">
    <property type="term" value="C:protein-DNA complex"/>
    <property type="evidence" value="ECO:0007669"/>
    <property type="project" value="TreeGrafter"/>
</dbReference>
<dbReference type="Gene3D" id="1.10.10.10">
    <property type="entry name" value="Winged helix-like DNA-binding domain superfamily/Winged helix DNA-binding domain"/>
    <property type="match status" value="1"/>
</dbReference>
<comment type="caution">
    <text evidence="6">The sequence shown here is derived from an EMBL/GenBank/DDBJ whole genome shotgun (WGS) entry which is preliminary data.</text>
</comment>
<organism evidence="6 7">
    <name type="scientific">Catenuloplanes niger</name>
    <dbReference type="NCBI Taxonomy" id="587534"/>
    <lineage>
        <taxon>Bacteria</taxon>
        <taxon>Bacillati</taxon>
        <taxon>Actinomycetota</taxon>
        <taxon>Actinomycetes</taxon>
        <taxon>Micromonosporales</taxon>
        <taxon>Micromonosporaceae</taxon>
        <taxon>Catenuloplanes</taxon>
    </lineage>
</organism>
<evidence type="ECO:0000259" key="5">
    <source>
        <dbReference type="PROSITE" id="PS50931"/>
    </source>
</evidence>
<dbReference type="Proteomes" id="UP001183629">
    <property type="component" value="Unassembled WGS sequence"/>
</dbReference>
<gene>
    <name evidence="6" type="ORF">J2S44_008161</name>
</gene>
<dbReference type="RefSeq" id="WP_310428649.1">
    <property type="nucleotide sequence ID" value="NZ_JAVDYC010000001.1"/>
</dbReference>
<dbReference type="InterPro" id="IPR036390">
    <property type="entry name" value="WH_DNA-bd_sf"/>
</dbReference>
<evidence type="ECO:0000256" key="1">
    <source>
        <dbReference type="ARBA" id="ARBA00009437"/>
    </source>
</evidence>
<protein>
    <submittedName>
        <fullName evidence="6">DNA-binding transcriptional LysR family regulator</fullName>
    </submittedName>
</protein>
<dbReference type="InterPro" id="IPR000847">
    <property type="entry name" value="LysR_HTH_N"/>
</dbReference>
<evidence type="ECO:0000256" key="2">
    <source>
        <dbReference type="ARBA" id="ARBA00023015"/>
    </source>
</evidence>
<feature type="domain" description="HTH lysR-type" evidence="5">
    <location>
        <begin position="1"/>
        <end position="58"/>
    </location>
</feature>
<dbReference type="InterPro" id="IPR005119">
    <property type="entry name" value="LysR_subst-bd"/>
</dbReference>
<dbReference type="Pfam" id="PF03466">
    <property type="entry name" value="LysR_substrate"/>
    <property type="match status" value="1"/>
</dbReference>
<evidence type="ECO:0000256" key="3">
    <source>
        <dbReference type="ARBA" id="ARBA00023125"/>
    </source>
</evidence>
<dbReference type="AlphaFoldDB" id="A0AAE4CVX8"/>
<dbReference type="GO" id="GO:0003677">
    <property type="term" value="F:DNA binding"/>
    <property type="evidence" value="ECO:0007669"/>
    <property type="project" value="UniProtKB-KW"/>
</dbReference>
<evidence type="ECO:0000313" key="6">
    <source>
        <dbReference type="EMBL" id="MDR7327911.1"/>
    </source>
</evidence>
<evidence type="ECO:0000256" key="4">
    <source>
        <dbReference type="ARBA" id="ARBA00023163"/>
    </source>
</evidence>
<accession>A0AAE4CVX8</accession>
<keyword evidence="3 6" id="KW-0238">DNA-binding</keyword>
<dbReference type="InterPro" id="IPR036388">
    <property type="entry name" value="WH-like_DNA-bd_sf"/>
</dbReference>
<reference evidence="6 7" key="1">
    <citation type="submission" date="2023-07" db="EMBL/GenBank/DDBJ databases">
        <title>Sequencing the genomes of 1000 actinobacteria strains.</title>
        <authorList>
            <person name="Klenk H.-P."/>
        </authorList>
    </citation>
    <scope>NUCLEOTIDE SEQUENCE [LARGE SCALE GENOMIC DNA]</scope>
    <source>
        <strain evidence="6 7">DSM 44711</strain>
    </source>
</reference>
<comment type="similarity">
    <text evidence="1">Belongs to the LysR transcriptional regulatory family.</text>
</comment>
<evidence type="ECO:0000313" key="7">
    <source>
        <dbReference type="Proteomes" id="UP001183629"/>
    </source>
</evidence>
<keyword evidence="4" id="KW-0804">Transcription</keyword>
<dbReference type="PROSITE" id="PS50931">
    <property type="entry name" value="HTH_LYSR"/>
    <property type="match status" value="1"/>
</dbReference>
<dbReference type="GO" id="GO:0003700">
    <property type="term" value="F:DNA-binding transcription factor activity"/>
    <property type="evidence" value="ECO:0007669"/>
    <property type="project" value="InterPro"/>
</dbReference>
<dbReference type="SUPFAM" id="SSF53850">
    <property type="entry name" value="Periplasmic binding protein-like II"/>
    <property type="match status" value="1"/>
</dbReference>
<sequence length="318" mass="33136">METRRLRFLVELARLGSMRAVADVLGTSTSTVSQQVAALAREVGAPLVEPDGRNVRLTAAGRRLAGHADGILAAVEAARLDLDPGAVPVGTVRVAGFETAIRRSVLPVAGVLAVDHPGVRLTVLELEPDEALGLLAVDGCDLVLAYDFDLAPASFGSSLRVVPVWSRRWGLGVPASSVVGAGAGAVEVFRVFAGDEWIVNSRNGIDERVVRTVASMAGFRPRVTHRADSLELMQDLIAAGLGVSLLPVDVRVRPGVRVVPLAGPEVVMRACAVTRAGREVWAPLAVVLGLLAGCGEPDDERAVVGDGYVGGVDADDLS</sequence>
<name>A0AAE4CVX8_9ACTN</name>
<dbReference type="EMBL" id="JAVDYC010000001">
    <property type="protein sequence ID" value="MDR7327911.1"/>
    <property type="molecule type" value="Genomic_DNA"/>
</dbReference>
<dbReference type="Pfam" id="PF00126">
    <property type="entry name" value="HTH_1"/>
    <property type="match status" value="1"/>
</dbReference>
<dbReference type="SUPFAM" id="SSF46785">
    <property type="entry name" value="Winged helix' DNA-binding domain"/>
    <property type="match status" value="1"/>
</dbReference>
<keyword evidence="2" id="KW-0805">Transcription regulation</keyword>
<dbReference type="PANTHER" id="PTHR30346">
    <property type="entry name" value="TRANSCRIPTIONAL DUAL REGULATOR HCAR-RELATED"/>
    <property type="match status" value="1"/>
</dbReference>